<evidence type="ECO:0000256" key="1">
    <source>
        <dbReference type="SAM" id="MobiDB-lite"/>
    </source>
</evidence>
<dbReference type="GO" id="GO:0000172">
    <property type="term" value="C:ribonuclease MRP complex"/>
    <property type="evidence" value="ECO:0007669"/>
    <property type="project" value="TreeGrafter"/>
</dbReference>
<accession>A0A150GIQ3</accession>
<comment type="caution">
    <text evidence="2">The sequence shown here is derived from an EMBL/GenBank/DDBJ whole genome shotgun (WGS) entry which is preliminary data.</text>
</comment>
<feature type="compositionally biased region" description="Gly residues" evidence="1">
    <location>
        <begin position="238"/>
        <end position="256"/>
    </location>
</feature>
<dbReference type="GO" id="GO:0004526">
    <property type="term" value="F:ribonuclease P activity"/>
    <property type="evidence" value="ECO:0007669"/>
    <property type="project" value="TreeGrafter"/>
</dbReference>
<name>A0A150GIQ3_GONPE</name>
<dbReference type="STRING" id="33097.A0A150GIQ3"/>
<dbReference type="EMBL" id="LSYV01000021">
    <property type="protein sequence ID" value="KXZ49674.1"/>
    <property type="molecule type" value="Genomic_DNA"/>
</dbReference>
<protein>
    <submittedName>
        <fullName evidence="2">Uncharacterized protein</fullName>
    </submittedName>
</protein>
<dbReference type="GO" id="GO:0000447">
    <property type="term" value="P:endonucleolytic cleavage in ITS1 to separate SSU-rRNA from 5.8S rRNA and LSU-rRNA from tricistronic rRNA transcript (SSU-rRNA, 5.8S rRNA, LSU-rRNA)"/>
    <property type="evidence" value="ECO:0007669"/>
    <property type="project" value="TreeGrafter"/>
</dbReference>
<dbReference type="GO" id="GO:0000171">
    <property type="term" value="F:ribonuclease MRP activity"/>
    <property type="evidence" value="ECO:0007669"/>
    <property type="project" value="TreeGrafter"/>
</dbReference>
<feature type="compositionally biased region" description="Low complexity" evidence="1">
    <location>
        <begin position="269"/>
        <end position="281"/>
    </location>
</feature>
<dbReference type="GO" id="GO:0001682">
    <property type="term" value="P:tRNA 5'-leader removal"/>
    <property type="evidence" value="ECO:0007669"/>
    <property type="project" value="InterPro"/>
</dbReference>
<dbReference type="Pfam" id="PF08584">
    <property type="entry name" value="Ribonuc_P_40"/>
    <property type="match status" value="2"/>
</dbReference>
<gene>
    <name evidence="2" type="ORF">GPECTOR_20g531</name>
</gene>
<keyword evidence="3" id="KW-1185">Reference proteome</keyword>
<dbReference type="Proteomes" id="UP000075714">
    <property type="component" value="Unassembled WGS sequence"/>
</dbReference>
<dbReference type="PANTHER" id="PTHR15396:SF1">
    <property type="entry name" value="RIBONUCLEASE P PROTEIN SUBUNIT P40"/>
    <property type="match status" value="1"/>
</dbReference>
<evidence type="ECO:0000313" key="3">
    <source>
        <dbReference type="Proteomes" id="UP000075714"/>
    </source>
</evidence>
<organism evidence="2 3">
    <name type="scientific">Gonium pectorale</name>
    <name type="common">Green alga</name>
    <dbReference type="NCBI Taxonomy" id="33097"/>
    <lineage>
        <taxon>Eukaryota</taxon>
        <taxon>Viridiplantae</taxon>
        <taxon>Chlorophyta</taxon>
        <taxon>core chlorophytes</taxon>
        <taxon>Chlorophyceae</taxon>
        <taxon>CS clade</taxon>
        <taxon>Chlamydomonadales</taxon>
        <taxon>Volvocaceae</taxon>
        <taxon>Gonium</taxon>
    </lineage>
</organism>
<dbReference type="InterPro" id="IPR013893">
    <property type="entry name" value="RNase_P_Rpp40"/>
</dbReference>
<reference evidence="3" key="1">
    <citation type="journal article" date="2016" name="Nat. Commun.">
        <title>The Gonium pectorale genome demonstrates co-option of cell cycle regulation during the evolution of multicellularity.</title>
        <authorList>
            <person name="Hanschen E.R."/>
            <person name="Marriage T.N."/>
            <person name="Ferris P.J."/>
            <person name="Hamaji T."/>
            <person name="Toyoda A."/>
            <person name="Fujiyama A."/>
            <person name="Neme R."/>
            <person name="Noguchi H."/>
            <person name="Minakuchi Y."/>
            <person name="Suzuki M."/>
            <person name="Kawai-Toyooka H."/>
            <person name="Smith D.R."/>
            <person name="Sparks H."/>
            <person name="Anderson J."/>
            <person name="Bakaric R."/>
            <person name="Luria V."/>
            <person name="Karger A."/>
            <person name="Kirschner M.W."/>
            <person name="Durand P.M."/>
            <person name="Michod R.E."/>
            <person name="Nozaki H."/>
            <person name="Olson B.J."/>
        </authorList>
    </citation>
    <scope>NUCLEOTIDE SEQUENCE [LARGE SCALE GENOMIC DNA]</scope>
    <source>
        <strain evidence="3">NIES-2863</strain>
    </source>
</reference>
<dbReference type="PANTHER" id="PTHR15396">
    <property type="entry name" value="RIBONUCLEASE P PROTEIN SUBUNIT P40"/>
    <property type="match status" value="1"/>
</dbReference>
<dbReference type="GO" id="GO:0030681">
    <property type="term" value="C:multimeric ribonuclease P complex"/>
    <property type="evidence" value="ECO:0007669"/>
    <property type="project" value="TreeGrafter"/>
</dbReference>
<feature type="region of interest" description="Disordered" evidence="1">
    <location>
        <begin position="225"/>
        <end position="284"/>
    </location>
</feature>
<dbReference type="AlphaFoldDB" id="A0A150GIQ3"/>
<sequence length="451" mass="48467">MPSKQGPRLFWRLSNLQHPNADLEQTVSEHLLNHAVQVLLPYRGVDKELQEELDVQLATMLPPDEGYQVVRASLADVLAQVLNTQILHQEGASVQALSLADRLESDHAVALTPDGVLRLAVGAETHSRLGLTGKRSPSSKERYNISLNLRDKSLHPGETRYAQSFLVRQEVGGQLKPLGLPREALSPEYGAETWMPLQSEAHTIPGLMVPLLSRETFEQYGAVMDEHGDEPSDAATSGRGGTDGGGAAVHGAGGGADSEMAEATKGPQGTTTTASGGAEEGTAPEEVVETVFLRRHQRLAISPEREWQLRRAITGLHTWLGSLACTQGHTQCNDLLPDEVMPLVAEDTPPPSREEQERRLMGTVVSRMWKGMLSQGQVRSALHAASALVGEGRLPWAAVHVWGFADAPVAWAGLEHGAAWGGAGESGYTAVLLPGGDYCVFRPLGPHEVPD</sequence>
<proteinExistence type="predicted"/>
<dbReference type="OrthoDB" id="527688at2759"/>
<evidence type="ECO:0000313" key="2">
    <source>
        <dbReference type="EMBL" id="KXZ49674.1"/>
    </source>
</evidence>